<dbReference type="EMBL" id="CM003100">
    <property type="protein sequence ID" value="KUI67106.1"/>
    <property type="molecule type" value="Genomic_DNA"/>
</dbReference>
<protein>
    <recommendedName>
        <fullName evidence="2">NAD(P)-binding domain-containing protein</fullName>
    </recommendedName>
</protein>
<evidence type="ECO:0000313" key="4">
    <source>
        <dbReference type="Proteomes" id="UP000078559"/>
    </source>
</evidence>
<feature type="domain" description="NAD(P)-binding" evidence="2">
    <location>
        <begin position="60"/>
        <end position="170"/>
    </location>
</feature>
<keyword evidence="4" id="KW-1185">Reference proteome</keyword>
<comment type="similarity">
    <text evidence="1">Belongs to the avfA family.</text>
</comment>
<dbReference type="InterPro" id="IPR051606">
    <property type="entry name" value="Polyketide_Oxido-like"/>
</dbReference>
<dbReference type="InterPro" id="IPR016040">
    <property type="entry name" value="NAD(P)-bd_dom"/>
</dbReference>
<dbReference type="SUPFAM" id="SSF51735">
    <property type="entry name" value="NAD(P)-binding Rossmann-fold domains"/>
    <property type="match status" value="1"/>
</dbReference>
<dbReference type="GO" id="GO:0042602">
    <property type="term" value="F:riboflavin reductase (NADPH) activity"/>
    <property type="evidence" value="ECO:0007669"/>
    <property type="project" value="TreeGrafter"/>
</dbReference>
<evidence type="ECO:0000313" key="3">
    <source>
        <dbReference type="EMBL" id="KUI67106.1"/>
    </source>
</evidence>
<accession>A0A194VSD2</accession>
<dbReference type="GO" id="GO:0004074">
    <property type="term" value="F:biliverdin reductase [NAD(P)H] activity"/>
    <property type="evidence" value="ECO:0007669"/>
    <property type="project" value="TreeGrafter"/>
</dbReference>
<dbReference type="Proteomes" id="UP000078559">
    <property type="component" value="Chromosome 3"/>
</dbReference>
<dbReference type="Gene3D" id="3.40.50.720">
    <property type="entry name" value="NAD(P)-binding Rossmann-like Domain"/>
    <property type="match status" value="2"/>
</dbReference>
<evidence type="ECO:0000259" key="2">
    <source>
        <dbReference type="Pfam" id="PF13460"/>
    </source>
</evidence>
<dbReference type="AlphaFoldDB" id="A0A194VSD2"/>
<dbReference type="PANTHER" id="PTHR43355:SF2">
    <property type="entry name" value="FLAVIN REDUCTASE (NADPH)"/>
    <property type="match status" value="1"/>
</dbReference>
<gene>
    <name evidence="3" type="ORF">VM1G_03000</name>
</gene>
<organism evidence="3 4">
    <name type="scientific">Cytospora mali</name>
    <name type="common">Apple Valsa canker fungus</name>
    <name type="synonym">Valsa mali</name>
    <dbReference type="NCBI Taxonomy" id="578113"/>
    <lineage>
        <taxon>Eukaryota</taxon>
        <taxon>Fungi</taxon>
        <taxon>Dikarya</taxon>
        <taxon>Ascomycota</taxon>
        <taxon>Pezizomycotina</taxon>
        <taxon>Sordariomycetes</taxon>
        <taxon>Sordariomycetidae</taxon>
        <taxon>Diaporthales</taxon>
        <taxon>Cytosporaceae</taxon>
        <taxon>Cytospora</taxon>
    </lineage>
</organism>
<dbReference type="PANTHER" id="PTHR43355">
    <property type="entry name" value="FLAVIN REDUCTASE (NADPH)"/>
    <property type="match status" value="1"/>
</dbReference>
<dbReference type="Pfam" id="PF13460">
    <property type="entry name" value="NAD_binding_10"/>
    <property type="match status" value="1"/>
</dbReference>
<evidence type="ECO:0000256" key="1">
    <source>
        <dbReference type="ARBA" id="ARBA00038376"/>
    </source>
</evidence>
<name>A0A194VSD2_CYTMA</name>
<proteinExistence type="inferred from homology"/>
<reference evidence="3" key="1">
    <citation type="submission" date="2014-12" db="EMBL/GenBank/DDBJ databases">
        <title>Genome Sequence of Valsa Canker Pathogens Uncovers a Specific Adaption of Colonization on Woody Bark.</title>
        <authorList>
            <person name="Yin Z."/>
            <person name="Liu H."/>
            <person name="Gao X."/>
            <person name="Li Z."/>
            <person name="Song N."/>
            <person name="Ke X."/>
            <person name="Dai Q."/>
            <person name="Wu Y."/>
            <person name="Sun Y."/>
            <person name="Xu J.-R."/>
            <person name="Kang Z.K."/>
            <person name="Wang L."/>
            <person name="Huang L."/>
        </authorList>
    </citation>
    <scope>NUCLEOTIDE SEQUENCE [LARGE SCALE GENOMIC DNA]</scope>
    <source>
        <strain evidence="3">03-8</strain>
    </source>
</reference>
<dbReference type="InterPro" id="IPR036291">
    <property type="entry name" value="NAD(P)-bd_dom_sf"/>
</dbReference>
<dbReference type="OrthoDB" id="419598at2759"/>
<sequence>MHILLLGATGRTGIQVLTQALEHNHTITALTPSTPFAAVHPADSPPRMMADSLGNILSALKARQPDHKAKIVVLSALGAGESAQSTNCLLRLMFRYTNMRYTYEDHDAVEAELRDAAGDGVVDFVIVRPTRLVEGGEGVARVFDADEGGVVGMMETVSRGAVARFLVGAAEGSEWDGRAPIIVG</sequence>